<dbReference type="Gene3D" id="3.40.50.2000">
    <property type="entry name" value="Glycogen Phosphorylase B"/>
    <property type="match status" value="2"/>
</dbReference>
<evidence type="ECO:0000313" key="3">
    <source>
        <dbReference type="EnsemblPlants" id="PGSC0003DMT400088433"/>
    </source>
</evidence>
<evidence type="ECO:0000313" key="4">
    <source>
        <dbReference type="Proteomes" id="UP000011115"/>
    </source>
</evidence>
<dbReference type="HOGENOM" id="CLU_121677_0_0_1"/>
<dbReference type="GO" id="GO:0008194">
    <property type="term" value="F:UDP-glycosyltransferase activity"/>
    <property type="evidence" value="ECO:0007669"/>
    <property type="project" value="InterPro"/>
</dbReference>
<dbReference type="PANTHER" id="PTHR11926">
    <property type="entry name" value="GLUCOSYL/GLUCURONOSYL TRANSFERASES"/>
    <property type="match status" value="1"/>
</dbReference>
<dbReference type="SMR" id="M1DFY9"/>
<organism evidence="3 4">
    <name type="scientific">Solanum tuberosum</name>
    <name type="common">Potato</name>
    <dbReference type="NCBI Taxonomy" id="4113"/>
    <lineage>
        <taxon>Eukaryota</taxon>
        <taxon>Viridiplantae</taxon>
        <taxon>Streptophyta</taxon>
        <taxon>Embryophyta</taxon>
        <taxon>Tracheophyta</taxon>
        <taxon>Spermatophyta</taxon>
        <taxon>Magnoliopsida</taxon>
        <taxon>eudicotyledons</taxon>
        <taxon>Gunneridae</taxon>
        <taxon>Pentapetalae</taxon>
        <taxon>asterids</taxon>
        <taxon>lamiids</taxon>
        <taxon>Solanales</taxon>
        <taxon>Solanaceae</taxon>
        <taxon>Solanoideae</taxon>
        <taxon>Solaneae</taxon>
        <taxon>Solanum</taxon>
    </lineage>
</organism>
<keyword evidence="4" id="KW-1185">Reference proteome</keyword>
<proteinExistence type="inferred from homology"/>
<keyword evidence="2" id="KW-0808">Transferase</keyword>
<reference evidence="3" key="2">
    <citation type="submission" date="2015-06" db="UniProtKB">
        <authorList>
            <consortium name="EnsemblPlants"/>
        </authorList>
    </citation>
    <scope>IDENTIFICATION</scope>
    <source>
        <strain evidence="3">DM1-3 516 R44</strain>
    </source>
</reference>
<dbReference type="SUPFAM" id="SSF53756">
    <property type="entry name" value="UDP-Glycosyltransferase/glycogen phosphorylase"/>
    <property type="match status" value="1"/>
</dbReference>
<dbReference type="Pfam" id="PF00201">
    <property type="entry name" value="UDPGT"/>
    <property type="match status" value="1"/>
</dbReference>
<evidence type="ECO:0000256" key="1">
    <source>
        <dbReference type="ARBA" id="ARBA00009995"/>
    </source>
</evidence>
<dbReference type="Proteomes" id="UP000011115">
    <property type="component" value="Unassembled WGS sequence"/>
</dbReference>
<reference evidence="4" key="1">
    <citation type="journal article" date="2011" name="Nature">
        <title>Genome sequence and analysis of the tuber crop potato.</title>
        <authorList>
            <consortium name="The Potato Genome Sequencing Consortium"/>
        </authorList>
    </citation>
    <scope>NUCLEOTIDE SEQUENCE [LARGE SCALE GENOMIC DNA]</scope>
    <source>
        <strain evidence="4">cv. DM1-3 516 R44</strain>
    </source>
</reference>
<evidence type="ECO:0000256" key="2">
    <source>
        <dbReference type="ARBA" id="ARBA00022679"/>
    </source>
</evidence>
<dbReference type="InterPro" id="IPR002213">
    <property type="entry name" value="UDP_glucos_trans"/>
</dbReference>
<dbReference type="OMA" id="SIFRDDN"/>
<dbReference type="PANTHER" id="PTHR11926:SF1510">
    <property type="entry name" value="GLYCOSYLTRANSFERASE"/>
    <property type="match status" value="1"/>
</dbReference>
<sequence length="145" mass="16659">MNTFDALEFDALRILKHVTMVGIGPSIPSIFRDDNIFRDDMIEISSKNYMDWLNSKDKGSVIYIAFASYSEISSQLIEVFGHGLLECGRPFLWVIREGKDGEKMEEKLSCKDELEKQGKIMSWCSQLKVLKHPSIGCFLTHYGWN</sequence>
<name>M1DFY9_SOLTU</name>
<dbReference type="eggNOG" id="KOG1192">
    <property type="taxonomic scope" value="Eukaryota"/>
</dbReference>
<dbReference type="Gramene" id="PGSC0003DMT400088433">
    <property type="protein sequence ID" value="PGSC0003DMT400088433"/>
    <property type="gene ID" value="PGSC0003DMG400038004"/>
</dbReference>
<comment type="similarity">
    <text evidence="1">Belongs to the UDP-glycosyltransferase family.</text>
</comment>
<dbReference type="InParanoid" id="M1DFY9"/>
<accession>M1DFY9</accession>
<protein>
    <submittedName>
        <fullName evidence="3">Glycosyltransferase</fullName>
    </submittedName>
</protein>
<dbReference type="PaxDb" id="4113-PGSC0003DMT400088433"/>
<dbReference type="AlphaFoldDB" id="M1DFY9"/>
<dbReference type="EnsemblPlants" id="PGSC0003DMT400088433">
    <property type="protein sequence ID" value="PGSC0003DMT400088433"/>
    <property type="gene ID" value="PGSC0003DMG400038004"/>
</dbReference>